<dbReference type="GO" id="GO:0004386">
    <property type="term" value="F:helicase activity"/>
    <property type="evidence" value="ECO:0007669"/>
    <property type="project" value="UniProtKB-KW"/>
</dbReference>
<dbReference type="Pfam" id="PF13604">
    <property type="entry name" value="AAA_30"/>
    <property type="match status" value="1"/>
</dbReference>
<evidence type="ECO:0000313" key="1">
    <source>
        <dbReference type="EMBL" id="CAK9075884.1"/>
    </source>
</evidence>
<comment type="caution">
    <text evidence="1">The sequence shown here is derived from an EMBL/GenBank/DDBJ whole genome shotgun (WGS) entry which is preliminary data.</text>
</comment>
<keyword evidence="2" id="KW-1185">Reference proteome</keyword>
<gene>
    <name evidence="1" type="ORF">SCF082_LOCUS36676</name>
</gene>
<sequence length="511" mass="57814">MRVLSTFHPGEPEMVLSLFPQVFPQFALGGTMQPIVAPWPTMLEQPAFVRLYENCAWRHDDMTLLEYLRKSNASGDIVHWLQKAHAAADTALDLAAFAQEYRTFGEKIVAAETVSIFNDKYFGQWMMLHLPFRSAADLVPADIADKVPVRYSLFACALRPAPTFWEDDSRIRAHLELAAHRDAYIDNALAMIRAQKLLVQQYLRGELDREDEAAAAPQEQALKRLDWVSALKSAIVPEDIEEASARLEERNSILVCLGAPGAGKTFVTDYLIRLASARGFQILYALPTGQLACRMRQRHPDIHVDTCAGAFLFYRPMAETAGIMTEYDLVVVDEALQLSAEEFGRLDEMFKAAGRRLLLLLMGDEWQLPSIQPERACEHPHWRLCHFVTLHEVRRCKCPELQAKLDALRYHKPTGTEGKRFVNKLCYQHKAWTGHDEPTALDIASVLDRTTGATTFITCTRRGAGLINELAVDVLFINRNKRTIGLVPGDYSDFPENYTDQGRLREDRAEP</sequence>
<dbReference type="Proteomes" id="UP001642464">
    <property type="component" value="Unassembled WGS sequence"/>
</dbReference>
<evidence type="ECO:0000313" key="2">
    <source>
        <dbReference type="Proteomes" id="UP001642464"/>
    </source>
</evidence>
<dbReference type="SUPFAM" id="SSF52540">
    <property type="entry name" value="P-loop containing nucleoside triphosphate hydrolases"/>
    <property type="match status" value="1"/>
</dbReference>
<keyword evidence="1" id="KW-0378">Hydrolase</keyword>
<keyword evidence="1" id="KW-0347">Helicase</keyword>
<dbReference type="InterPro" id="IPR027417">
    <property type="entry name" value="P-loop_NTPase"/>
</dbReference>
<dbReference type="EMBL" id="CAXAMM010036535">
    <property type="protein sequence ID" value="CAK9075884.1"/>
    <property type="molecule type" value="Genomic_DNA"/>
</dbReference>
<dbReference type="Gene3D" id="3.40.50.300">
    <property type="entry name" value="P-loop containing nucleotide triphosphate hydrolases"/>
    <property type="match status" value="1"/>
</dbReference>
<keyword evidence="1" id="KW-0067">ATP-binding</keyword>
<protein>
    <submittedName>
        <fullName evidence="1">ATP-dependent DNA helicase PIF1</fullName>
    </submittedName>
</protein>
<keyword evidence="1" id="KW-0547">Nucleotide-binding</keyword>
<proteinExistence type="predicted"/>
<accession>A0ABP0PJ66</accession>
<organism evidence="1 2">
    <name type="scientific">Durusdinium trenchii</name>
    <dbReference type="NCBI Taxonomy" id="1381693"/>
    <lineage>
        <taxon>Eukaryota</taxon>
        <taxon>Sar</taxon>
        <taxon>Alveolata</taxon>
        <taxon>Dinophyceae</taxon>
        <taxon>Suessiales</taxon>
        <taxon>Symbiodiniaceae</taxon>
        <taxon>Durusdinium</taxon>
    </lineage>
</organism>
<name>A0ABP0PJ66_9DINO</name>
<reference evidence="1 2" key="1">
    <citation type="submission" date="2024-02" db="EMBL/GenBank/DDBJ databases">
        <authorList>
            <person name="Chen Y."/>
            <person name="Shah S."/>
            <person name="Dougan E. K."/>
            <person name="Thang M."/>
            <person name="Chan C."/>
        </authorList>
    </citation>
    <scope>NUCLEOTIDE SEQUENCE [LARGE SCALE GENOMIC DNA]</scope>
</reference>